<reference key="1">
    <citation type="submission" date="2010-11" db="EMBL/GenBank/DDBJ databases">
        <title>The complete sequence of chromosome of Isophaera pallida ATCC 43644.</title>
        <authorList>
            <consortium name="US DOE Joint Genome Institute (JGI-PGF)"/>
            <person name="Lucas S."/>
            <person name="Copeland A."/>
            <person name="Lapidus A."/>
            <person name="Bruce D."/>
            <person name="Goodwin L."/>
            <person name="Pitluck S."/>
            <person name="Kyrpides N."/>
            <person name="Mavromatis K."/>
            <person name="Pagani I."/>
            <person name="Ivanova N."/>
            <person name="Saunders E."/>
            <person name="Brettin T."/>
            <person name="Detter J.C."/>
            <person name="Han C."/>
            <person name="Tapia R."/>
            <person name="Land M."/>
            <person name="Hauser L."/>
            <person name="Markowitz V."/>
            <person name="Cheng J.-F."/>
            <person name="Hugenholtz P."/>
            <person name="Woyke T."/>
            <person name="Wu D."/>
            <person name="Eisen J.A."/>
        </authorList>
    </citation>
    <scope>NUCLEOTIDE SEQUENCE</scope>
    <source>
        <strain>ATCC 43644</strain>
    </source>
</reference>
<dbReference type="OrthoDB" id="9773478at2"/>
<dbReference type="eggNOG" id="COG1540">
    <property type="taxonomic scope" value="Bacteria"/>
</dbReference>
<dbReference type="InParanoid" id="E8QYT2"/>
<dbReference type="InterPro" id="IPR011330">
    <property type="entry name" value="Glyco_hydro/deAcase_b/a-brl"/>
</dbReference>
<name>E8QYT2_ISOPI</name>
<reference evidence="2 3" key="2">
    <citation type="journal article" date="2011" name="Stand. Genomic Sci.">
        <title>Complete genome sequence of Isosphaera pallida type strain (IS1B).</title>
        <authorList>
            <consortium name="US DOE Joint Genome Institute (JGI-PGF)"/>
            <person name="Goker M."/>
            <person name="Cleland D."/>
            <person name="Saunders E."/>
            <person name="Lapidus A."/>
            <person name="Nolan M."/>
            <person name="Lucas S."/>
            <person name="Hammon N."/>
            <person name="Deshpande S."/>
            <person name="Cheng J.F."/>
            <person name="Tapia R."/>
            <person name="Han C."/>
            <person name="Goodwin L."/>
            <person name="Pitluck S."/>
            <person name="Liolios K."/>
            <person name="Pagani I."/>
            <person name="Ivanova N."/>
            <person name="Mavromatis K."/>
            <person name="Pati A."/>
            <person name="Chen A."/>
            <person name="Palaniappan K."/>
            <person name="Land M."/>
            <person name="Hauser L."/>
            <person name="Chang Y.J."/>
            <person name="Jeffries C.D."/>
            <person name="Detter J.C."/>
            <person name="Beck B."/>
            <person name="Woyke T."/>
            <person name="Bristow J."/>
            <person name="Eisen J.A."/>
            <person name="Markowitz V."/>
            <person name="Hugenholtz P."/>
            <person name="Kyrpides N.C."/>
            <person name="Klenk H.P."/>
        </authorList>
    </citation>
    <scope>NUCLEOTIDE SEQUENCE [LARGE SCALE GENOMIC DNA]</scope>
    <source>
        <strain evidence="3">ATCC 43644 / DSM 9630 / IS1B</strain>
    </source>
</reference>
<gene>
    <name evidence="2" type="ordered locus">Isop_0463</name>
</gene>
<organism evidence="2 3">
    <name type="scientific">Isosphaera pallida (strain ATCC 43644 / DSM 9630 / IS1B)</name>
    <dbReference type="NCBI Taxonomy" id="575540"/>
    <lineage>
        <taxon>Bacteria</taxon>
        <taxon>Pseudomonadati</taxon>
        <taxon>Planctomycetota</taxon>
        <taxon>Planctomycetia</taxon>
        <taxon>Isosphaerales</taxon>
        <taxon>Isosphaeraceae</taxon>
        <taxon>Isosphaera</taxon>
    </lineage>
</organism>
<dbReference type="Pfam" id="PF03746">
    <property type="entry name" value="LamB_YcsF"/>
    <property type="match status" value="1"/>
</dbReference>
<dbReference type="KEGG" id="ipa:Isop_0463"/>
<dbReference type="InterPro" id="IPR005501">
    <property type="entry name" value="LamB/YcsF/PxpA-like"/>
</dbReference>
<dbReference type="PANTHER" id="PTHR30292:SF0">
    <property type="entry name" value="5-OXOPROLINASE SUBUNIT A"/>
    <property type="match status" value="1"/>
</dbReference>
<dbReference type="HOGENOM" id="CLU_069535_0_0_0"/>
<dbReference type="FunCoup" id="E8QYT2">
    <property type="interactions" value="34"/>
</dbReference>
<evidence type="ECO:0000313" key="3">
    <source>
        <dbReference type="Proteomes" id="UP000008631"/>
    </source>
</evidence>
<proteinExistence type="predicted"/>
<dbReference type="RefSeq" id="WP_013563347.1">
    <property type="nucleotide sequence ID" value="NC_014962.1"/>
</dbReference>
<feature type="region of interest" description="Disordered" evidence="1">
    <location>
        <begin position="64"/>
        <end position="83"/>
    </location>
</feature>
<dbReference type="Proteomes" id="UP000008631">
    <property type="component" value="Chromosome"/>
</dbReference>
<dbReference type="GO" id="GO:0005975">
    <property type="term" value="P:carbohydrate metabolic process"/>
    <property type="evidence" value="ECO:0007669"/>
    <property type="project" value="InterPro"/>
</dbReference>
<dbReference type="PANTHER" id="PTHR30292">
    <property type="entry name" value="UNCHARACTERIZED PROTEIN YBGL-RELATED"/>
    <property type="match status" value="1"/>
</dbReference>
<evidence type="ECO:0000313" key="2">
    <source>
        <dbReference type="EMBL" id="ADV61058.1"/>
    </source>
</evidence>
<protein>
    <submittedName>
        <fullName evidence="2">LamB/YcsF family protein</fullName>
    </submittedName>
</protein>
<evidence type="ECO:0000256" key="1">
    <source>
        <dbReference type="SAM" id="MobiDB-lite"/>
    </source>
</evidence>
<dbReference type="STRING" id="575540.Isop_0463"/>
<feature type="region of interest" description="Disordered" evidence="1">
    <location>
        <begin position="253"/>
        <end position="274"/>
    </location>
</feature>
<dbReference type="AlphaFoldDB" id="E8QYT2"/>
<sequence length="274" mass="30106">MSDVPTSAPPAFRPRLIDLNADLGEGLPWDAAILPEITSANLGCARHAGTPDDVRRTLEAIARQRDSHQPGATPTLRVGAHPGHPDPDHFGRRVLPITPQGLRDLLLEQTHDLIAWAGEFGLTVAFLKPHGALYHQILDDPDLVDTALDVAHLLGLDLVGMPHTPLFERATRRHPALRVVAEGFVDRRLTSQGRLWPRSQPGAILTDPEDIARQIEDLLTRGVETLCVHGDRPEAVELARWTRQVIKRSGWQVGWPTPRQTSDATPIPLPSPKA</sequence>
<accession>E8QYT2</accession>
<dbReference type="Gene3D" id="3.20.20.370">
    <property type="entry name" value="Glycoside hydrolase/deacetylase"/>
    <property type="match status" value="1"/>
</dbReference>
<keyword evidence="3" id="KW-1185">Reference proteome</keyword>
<dbReference type="EMBL" id="CP002353">
    <property type="protein sequence ID" value="ADV61058.1"/>
    <property type="molecule type" value="Genomic_DNA"/>
</dbReference>
<dbReference type="SUPFAM" id="SSF88713">
    <property type="entry name" value="Glycoside hydrolase/deacetylase"/>
    <property type="match status" value="1"/>
</dbReference>